<accession>A0A1D2MX78</accession>
<keyword evidence="2" id="KW-0349">Heme</keyword>
<reference evidence="8 9" key="1">
    <citation type="journal article" date="2016" name="Genome Biol. Evol.">
        <title>Gene Family Evolution Reflects Adaptation to Soil Environmental Stressors in the Genome of the Collembolan Orchesella cincta.</title>
        <authorList>
            <person name="Faddeeva-Vakhrusheva A."/>
            <person name="Derks M.F."/>
            <person name="Anvar S.Y."/>
            <person name="Agamennone V."/>
            <person name="Suring W."/>
            <person name="Smit S."/>
            <person name="van Straalen N.M."/>
            <person name="Roelofs D."/>
        </authorList>
    </citation>
    <scope>NUCLEOTIDE SEQUENCE [LARGE SCALE GENOMIC DNA]</scope>
    <source>
        <tissue evidence="8">Mixed pool</tissue>
    </source>
</reference>
<evidence type="ECO:0000256" key="4">
    <source>
        <dbReference type="ARBA" id="ARBA00023002"/>
    </source>
</evidence>
<evidence type="ECO:0000256" key="6">
    <source>
        <dbReference type="ARBA" id="ARBA00023033"/>
    </source>
</evidence>
<evidence type="ECO:0000313" key="8">
    <source>
        <dbReference type="EMBL" id="ODM97640.1"/>
    </source>
</evidence>
<evidence type="ECO:0000313" key="9">
    <source>
        <dbReference type="Proteomes" id="UP000094527"/>
    </source>
</evidence>
<keyword evidence="3" id="KW-0479">Metal-binding</keyword>
<evidence type="ECO:0000256" key="5">
    <source>
        <dbReference type="ARBA" id="ARBA00023004"/>
    </source>
</evidence>
<dbReference type="GO" id="GO:0005506">
    <property type="term" value="F:iron ion binding"/>
    <property type="evidence" value="ECO:0007669"/>
    <property type="project" value="InterPro"/>
</dbReference>
<evidence type="ECO:0000256" key="2">
    <source>
        <dbReference type="ARBA" id="ARBA00022617"/>
    </source>
</evidence>
<evidence type="ECO:0000256" key="7">
    <source>
        <dbReference type="SAM" id="SignalP"/>
    </source>
</evidence>
<organism evidence="8 9">
    <name type="scientific">Orchesella cincta</name>
    <name type="common">Springtail</name>
    <name type="synonym">Podura cincta</name>
    <dbReference type="NCBI Taxonomy" id="48709"/>
    <lineage>
        <taxon>Eukaryota</taxon>
        <taxon>Metazoa</taxon>
        <taxon>Ecdysozoa</taxon>
        <taxon>Arthropoda</taxon>
        <taxon>Hexapoda</taxon>
        <taxon>Collembola</taxon>
        <taxon>Entomobryomorpha</taxon>
        <taxon>Entomobryoidea</taxon>
        <taxon>Orchesellidae</taxon>
        <taxon>Orchesellinae</taxon>
        <taxon>Orchesella</taxon>
    </lineage>
</organism>
<feature type="signal peptide" evidence="7">
    <location>
        <begin position="1"/>
        <end position="17"/>
    </location>
</feature>
<keyword evidence="4" id="KW-0560">Oxidoreductase</keyword>
<dbReference type="Proteomes" id="UP000094527">
    <property type="component" value="Unassembled WGS sequence"/>
</dbReference>
<feature type="chain" id="PRO_5008904673" evidence="7">
    <location>
        <begin position="18"/>
        <end position="100"/>
    </location>
</feature>
<dbReference type="Gene3D" id="1.10.630.10">
    <property type="entry name" value="Cytochrome P450"/>
    <property type="match status" value="1"/>
</dbReference>
<sequence>LFYFLVVLLAALIIREGRKKYGVLEQSGIPVIEPTLFLGSEPNIHKTVLHLADIERFNKYGPIWGSYIGKNATFLLRNPELIRLIFVKDFSTHFGEPTGF</sequence>
<evidence type="ECO:0000256" key="1">
    <source>
        <dbReference type="ARBA" id="ARBA00010617"/>
    </source>
</evidence>
<dbReference type="PANTHER" id="PTHR24302:SF15">
    <property type="entry name" value="FATTY-ACID PEROXYGENASE"/>
    <property type="match status" value="1"/>
</dbReference>
<evidence type="ECO:0000256" key="3">
    <source>
        <dbReference type="ARBA" id="ARBA00022723"/>
    </source>
</evidence>
<gene>
    <name evidence="8" type="ORF">Ocin01_09033</name>
</gene>
<dbReference type="OrthoDB" id="2789670at2759"/>
<comment type="caution">
    <text evidence="8">The sequence shown here is derived from an EMBL/GenBank/DDBJ whole genome shotgun (WGS) entry which is preliminary data.</text>
</comment>
<dbReference type="EMBL" id="LJIJ01000425">
    <property type="protein sequence ID" value="ODM97640.1"/>
    <property type="molecule type" value="Genomic_DNA"/>
</dbReference>
<keyword evidence="6" id="KW-0503">Monooxygenase</keyword>
<dbReference type="GO" id="GO:0008395">
    <property type="term" value="F:steroid hydroxylase activity"/>
    <property type="evidence" value="ECO:0007669"/>
    <property type="project" value="TreeGrafter"/>
</dbReference>
<protein>
    <submittedName>
        <fullName evidence="8">Cytochrome P450 3A31</fullName>
    </submittedName>
</protein>
<dbReference type="STRING" id="48709.A0A1D2MX78"/>
<name>A0A1D2MX78_ORCCI</name>
<proteinExistence type="inferred from homology"/>
<dbReference type="AlphaFoldDB" id="A0A1D2MX78"/>
<keyword evidence="7" id="KW-0732">Signal</keyword>
<dbReference type="GO" id="GO:0016705">
    <property type="term" value="F:oxidoreductase activity, acting on paired donors, with incorporation or reduction of molecular oxygen"/>
    <property type="evidence" value="ECO:0007669"/>
    <property type="project" value="InterPro"/>
</dbReference>
<keyword evidence="9" id="KW-1185">Reference proteome</keyword>
<comment type="similarity">
    <text evidence="1">Belongs to the cytochrome P450 family.</text>
</comment>
<feature type="non-terminal residue" evidence="8">
    <location>
        <position position="1"/>
    </location>
</feature>
<dbReference type="GO" id="GO:0020037">
    <property type="term" value="F:heme binding"/>
    <property type="evidence" value="ECO:0007669"/>
    <property type="project" value="InterPro"/>
</dbReference>
<dbReference type="InterPro" id="IPR036396">
    <property type="entry name" value="Cyt_P450_sf"/>
</dbReference>
<dbReference type="SUPFAM" id="SSF48264">
    <property type="entry name" value="Cytochrome P450"/>
    <property type="match status" value="1"/>
</dbReference>
<keyword evidence="5" id="KW-0408">Iron</keyword>
<dbReference type="InterPro" id="IPR050705">
    <property type="entry name" value="Cytochrome_P450_3A"/>
</dbReference>
<dbReference type="PANTHER" id="PTHR24302">
    <property type="entry name" value="CYTOCHROME P450 FAMILY 3"/>
    <property type="match status" value="1"/>
</dbReference>